<comment type="subcellular location">
    <subcellularLocation>
        <location evidence="1">Membrane</location>
        <topology evidence="1">Multi-pass membrane protein</topology>
    </subcellularLocation>
</comment>
<keyword evidence="7" id="KW-1185">Reference proteome</keyword>
<dbReference type="PANTHER" id="PTHR10924:SF27">
    <property type="entry name" value="SOLUTE CARRIER FAMILY 49 MEMBER 4"/>
    <property type="match status" value="1"/>
</dbReference>
<organism evidence="6 7">
    <name type="scientific">Bugula neritina</name>
    <name type="common">Brown bryozoan</name>
    <name type="synonym">Sertularia neritina</name>
    <dbReference type="NCBI Taxonomy" id="10212"/>
    <lineage>
        <taxon>Eukaryota</taxon>
        <taxon>Metazoa</taxon>
        <taxon>Spiralia</taxon>
        <taxon>Lophotrochozoa</taxon>
        <taxon>Bryozoa</taxon>
        <taxon>Gymnolaemata</taxon>
        <taxon>Cheilostomatida</taxon>
        <taxon>Flustrina</taxon>
        <taxon>Buguloidea</taxon>
        <taxon>Bugulidae</taxon>
        <taxon>Bugula</taxon>
    </lineage>
</organism>
<evidence type="ECO:0000256" key="3">
    <source>
        <dbReference type="ARBA" id="ARBA00022989"/>
    </source>
</evidence>
<evidence type="ECO:0000313" key="7">
    <source>
        <dbReference type="Proteomes" id="UP000593567"/>
    </source>
</evidence>
<evidence type="ECO:0000313" key="6">
    <source>
        <dbReference type="EMBL" id="KAF6033284.1"/>
    </source>
</evidence>
<dbReference type="GO" id="GO:0016020">
    <property type="term" value="C:membrane"/>
    <property type="evidence" value="ECO:0007669"/>
    <property type="project" value="UniProtKB-SubCell"/>
</dbReference>
<dbReference type="OrthoDB" id="422206at2759"/>
<feature type="transmembrane region" description="Helical" evidence="5">
    <location>
        <begin position="193"/>
        <end position="216"/>
    </location>
</feature>
<evidence type="ECO:0000256" key="5">
    <source>
        <dbReference type="SAM" id="Phobius"/>
    </source>
</evidence>
<feature type="transmembrane region" description="Helical" evidence="5">
    <location>
        <begin position="398"/>
        <end position="421"/>
    </location>
</feature>
<sequence>MHTQNCYTRVSQGMFSYVEDSSIQMDNKEKDPLINYEFELSSQTELTKNPDESKQEAKLYKRRWWLLFVYGLTGLAKGQIYNTWLPLSDSLVIAYDWSDVAIAQIPGATTITCAVVSLPLMYLVQRKGLRFGMLVGIFSLVFGSILAAICINTNRSIWILLIGYCFNGVTSSMLMSSGSLLSVTWFPVSERTTATAVCTMSLQFGMGLAFVTGPYLTDVYVSAEDVSNKNNLTQEFIDSVITGIHRTVYFDLALAVLCMVMVIAYFPSRPPHPPSNSQLISDTSVTDYVQGMKSLLLNRQLLILLFAAGLTSSTVISWLTLVSVNYRPLGIGQASAGWIGFSSIMAMYLGSLIVSRVADHLLKKSKLIIMVFIGFGMVNITILSCIQQKYIILPFNSMIVLAFLLTINTAVGLCSILPLYYELSCEIGYPVKEGLVGCLVTIAVIVFQFLYYLLYLIPMFASDTHWMSWTTLGCSVAAFLLLFTIKDHYPRVDMAEDFLSGNVDD</sequence>
<keyword evidence="4 5" id="KW-0472">Membrane</keyword>
<dbReference type="EMBL" id="VXIV02001399">
    <property type="protein sequence ID" value="KAF6033284.1"/>
    <property type="molecule type" value="Genomic_DNA"/>
</dbReference>
<dbReference type="InterPro" id="IPR036259">
    <property type="entry name" value="MFS_trans_sf"/>
</dbReference>
<feature type="transmembrane region" description="Helical" evidence="5">
    <location>
        <begin position="336"/>
        <end position="355"/>
    </location>
</feature>
<keyword evidence="3 5" id="KW-1133">Transmembrane helix</keyword>
<proteinExistence type="predicted"/>
<feature type="transmembrane region" description="Helical" evidence="5">
    <location>
        <begin position="301"/>
        <end position="324"/>
    </location>
</feature>
<feature type="transmembrane region" description="Helical" evidence="5">
    <location>
        <begin position="466"/>
        <end position="485"/>
    </location>
</feature>
<reference evidence="6" key="1">
    <citation type="submission" date="2020-06" db="EMBL/GenBank/DDBJ databases">
        <title>Draft genome of Bugula neritina, a colonial animal packing powerful symbionts and potential medicines.</title>
        <authorList>
            <person name="Rayko M."/>
        </authorList>
    </citation>
    <scope>NUCLEOTIDE SEQUENCE [LARGE SCALE GENOMIC DNA]</scope>
    <source>
        <strain evidence="6">Kwan_BN1</strain>
    </source>
</reference>
<dbReference type="Pfam" id="PF07690">
    <property type="entry name" value="MFS_1"/>
    <property type="match status" value="1"/>
</dbReference>
<dbReference type="Proteomes" id="UP000593567">
    <property type="component" value="Unassembled WGS sequence"/>
</dbReference>
<feature type="transmembrane region" description="Helical" evidence="5">
    <location>
        <begin position="101"/>
        <end position="124"/>
    </location>
</feature>
<dbReference type="Gene3D" id="1.20.1250.20">
    <property type="entry name" value="MFS general substrate transporter like domains"/>
    <property type="match status" value="1"/>
</dbReference>
<evidence type="ECO:0000256" key="2">
    <source>
        <dbReference type="ARBA" id="ARBA00022692"/>
    </source>
</evidence>
<feature type="transmembrane region" description="Helical" evidence="5">
    <location>
        <begin position="433"/>
        <end position="454"/>
    </location>
</feature>
<protein>
    <submittedName>
        <fullName evidence="6">Uncharacterized protein</fullName>
    </submittedName>
</protein>
<dbReference type="GO" id="GO:0022857">
    <property type="term" value="F:transmembrane transporter activity"/>
    <property type="evidence" value="ECO:0007669"/>
    <property type="project" value="InterPro"/>
</dbReference>
<comment type="caution">
    <text evidence="6">The sequence shown here is derived from an EMBL/GenBank/DDBJ whole genome shotgun (WGS) entry which is preliminary data.</text>
</comment>
<feature type="transmembrane region" description="Helical" evidence="5">
    <location>
        <begin position="367"/>
        <end position="392"/>
    </location>
</feature>
<dbReference type="PANTHER" id="PTHR10924">
    <property type="entry name" value="MAJOR FACILITATOR SUPERFAMILY PROTEIN-RELATED"/>
    <property type="match status" value="1"/>
</dbReference>
<dbReference type="AlphaFoldDB" id="A0A7J7K5Q5"/>
<accession>A0A7J7K5Q5</accession>
<feature type="transmembrane region" description="Helical" evidence="5">
    <location>
        <begin position="64"/>
        <end position="81"/>
    </location>
</feature>
<feature type="transmembrane region" description="Helical" evidence="5">
    <location>
        <begin position="248"/>
        <end position="266"/>
    </location>
</feature>
<evidence type="ECO:0000256" key="1">
    <source>
        <dbReference type="ARBA" id="ARBA00004141"/>
    </source>
</evidence>
<feature type="transmembrane region" description="Helical" evidence="5">
    <location>
        <begin position="131"/>
        <end position="151"/>
    </location>
</feature>
<dbReference type="InterPro" id="IPR049680">
    <property type="entry name" value="FLVCR1-2_SLC49-like"/>
</dbReference>
<gene>
    <name evidence="6" type="ORF">EB796_008406</name>
</gene>
<name>A0A7J7K5Q5_BUGNE</name>
<evidence type="ECO:0000256" key="4">
    <source>
        <dbReference type="ARBA" id="ARBA00023136"/>
    </source>
</evidence>
<keyword evidence="2 5" id="KW-0812">Transmembrane</keyword>
<dbReference type="SUPFAM" id="SSF103473">
    <property type="entry name" value="MFS general substrate transporter"/>
    <property type="match status" value="1"/>
</dbReference>
<feature type="transmembrane region" description="Helical" evidence="5">
    <location>
        <begin position="157"/>
        <end position="181"/>
    </location>
</feature>
<dbReference type="InterPro" id="IPR011701">
    <property type="entry name" value="MFS"/>
</dbReference>